<comment type="caution">
    <text evidence="1">The sequence shown here is derived from an EMBL/GenBank/DDBJ whole genome shotgun (WGS) entry which is preliminary data.</text>
</comment>
<protein>
    <submittedName>
        <fullName evidence="1">Uncharacterized protein</fullName>
    </submittedName>
</protein>
<organism evidence="1 2">
    <name type="scientific">Brevibacterium gallinarum</name>
    <dbReference type="NCBI Taxonomy" id="2762220"/>
    <lineage>
        <taxon>Bacteria</taxon>
        <taxon>Bacillati</taxon>
        <taxon>Actinomycetota</taxon>
        <taxon>Actinomycetes</taxon>
        <taxon>Micrococcales</taxon>
        <taxon>Brevibacteriaceae</taxon>
        <taxon>Brevibacterium</taxon>
    </lineage>
</organism>
<gene>
    <name evidence="1" type="ORF">H9634_13165</name>
</gene>
<proteinExistence type="predicted"/>
<dbReference type="Proteomes" id="UP000651517">
    <property type="component" value="Unassembled WGS sequence"/>
</dbReference>
<reference evidence="1 2" key="1">
    <citation type="submission" date="2020-08" db="EMBL/GenBank/DDBJ databases">
        <title>A Genomic Blueprint of the Chicken Gut Microbiome.</title>
        <authorList>
            <person name="Gilroy R."/>
            <person name="Ravi A."/>
            <person name="Getino M."/>
            <person name="Pursley I."/>
            <person name="Horton D.L."/>
            <person name="Alikhan N.-F."/>
            <person name="Baker D."/>
            <person name="Gharbi K."/>
            <person name="Hall N."/>
            <person name="Watson M."/>
            <person name="Adriaenssens E.M."/>
            <person name="Foster-Nyarko E."/>
            <person name="Jarju S."/>
            <person name="Secka A."/>
            <person name="Antonio M."/>
            <person name="Oren A."/>
            <person name="Chaudhuri R."/>
            <person name="La Ragione R.M."/>
            <person name="Hildebrand F."/>
            <person name="Pallen M.J."/>
        </authorList>
    </citation>
    <scope>NUCLEOTIDE SEQUENCE [LARGE SCALE GENOMIC DNA]</scope>
    <source>
        <strain evidence="1 2">Re57</strain>
    </source>
</reference>
<evidence type="ECO:0000313" key="1">
    <source>
        <dbReference type="EMBL" id="MBD8021730.1"/>
    </source>
</evidence>
<evidence type="ECO:0000313" key="2">
    <source>
        <dbReference type="Proteomes" id="UP000651517"/>
    </source>
</evidence>
<sequence>MTTHPSHDHEQPELVFSPDVSVWQAEPGVLIVVNAAESFARLTLPVDDAERMLAGRFGELISPQAAEALSALRAEGYVVSAQVPAQSRIRIISATTEASTGPLRSALERLLCSEGPIPVWPGAPEEIVVLAAVRPNPADVEACGRELSCVPLPVSAEGSSIVIGPWPQPFRTLPEAPGGLPSSFDLRDRRLAAHPAPEMLSTLWFPPDGARLAHPAEDTCLLAAAWLRTALHSTPDLLRHTETVVSAAGELSHHRVLPVPRADGAHPARPEQLILTVPESTQR</sequence>
<keyword evidence="2" id="KW-1185">Reference proteome</keyword>
<dbReference type="RefSeq" id="WP_191727268.1">
    <property type="nucleotide sequence ID" value="NZ_JACSPY010000018.1"/>
</dbReference>
<name>A0ABR8WXB3_9MICO</name>
<accession>A0ABR8WXB3</accession>
<dbReference type="EMBL" id="JACSPY010000018">
    <property type="protein sequence ID" value="MBD8021730.1"/>
    <property type="molecule type" value="Genomic_DNA"/>
</dbReference>